<dbReference type="PANTHER" id="PTHR48059:SF30">
    <property type="entry name" value="OS06G0587000 PROTEIN"/>
    <property type="match status" value="1"/>
</dbReference>
<keyword evidence="3" id="KW-0677">Repeat</keyword>
<evidence type="ECO:0000256" key="2">
    <source>
        <dbReference type="ARBA" id="ARBA00022614"/>
    </source>
</evidence>
<evidence type="ECO:0000256" key="1">
    <source>
        <dbReference type="ARBA" id="ARBA00004196"/>
    </source>
</evidence>
<feature type="region of interest" description="Disordered" evidence="5">
    <location>
        <begin position="210"/>
        <end position="270"/>
    </location>
</feature>
<accession>A0ABD3NRP8</accession>
<keyword evidence="6" id="KW-0812">Transmembrane</keyword>
<keyword evidence="6" id="KW-1133">Transmembrane helix</keyword>
<evidence type="ECO:0000256" key="4">
    <source>
        <dbReference type="ARBA" id="ARBA00023136"/>
    </source>
</evidence>
<dbReference type="Pfam" id="PF00560">
    <property type="entry name" value="LRR_1"/>
    <property type="match status" value="3"/>
</dbReference>
<dbReference type="InterPro" id="IPR001611">
    <property type="entry name" value="Leu-rich_rpt"/>
</dbReference>
<evidence type="ECO:0008006" key="9">
    <source>
        <dbReference type="Google" id="ProtNLM"/>
    </source>
</evidence>
<evidence type="ECO:0000313" key="7">
    <source>
        <dbReference type="EMBL" id="KAL3778188.1"/>
    </source>
</evidence>
<dbReference type="InterPro" id="IPR051848">
    <property type="entry name" value="PGIP"/>
</dbReference>
<keyword evidence="8" id="KW-1185">Reference proteome</keyword>
<dbReference type="SUPFAM" id="SSF52058">
    <property type="entry name" value="L domain-like"/>
    <property type="match status" value="2"/>
</dbReference>
<dbReference type="Proteomes" id="UP001530400">
    <property type="component" value="Unassembled WGS sequence"/>
</dbReference>
<sequence>MLDSFEKESRLQERRLARQRQMQIMEEAASGLPLSSDDDHRLEIECPYSDDEPSSSPAFAESLRYVDEDSEDDVPSMYSDYPIATTKGSSTTSSKLKAASSLWGSNTNKDLSEDKFKFVMGEDNQDVNRSSSSWRRKEHLESQELLMLDGRRVSGLEIGYHGDDTVENRRRRYHRCGGWFARYKKMLYPIGAFLAVVLIVMGVSIGERRKNSNHDGSVWPPLQEDGSTTGASSSSSSSNSGGGSSYNPEQVPSNPSTTHEQVLTHNNNNNIDQAKFNRIKDRILEHQISHASTLEDVNSAQYKALTWIVRDDPRQLDVASIDDKASGITVEALDKEEALFERYALVVFWYSTTDLNIVNSQRYNRRHLEEKKESFTQSDIEWKQSTDWLTSSGFCQWHGIVCHPDVMSSNPNSHYNDDFHVAILNLTDNNIHGKIPREIFVGLGKMQALDLSANGLGGEIGMEVGELRDLQDLFLQSNQFTGVIPTTIGELASLYNLNISDNRIGGSIPTQIGNLRRLRDCSMFNNKLVGKIPAEIGGLTDLLALYLDSNKLSGKIPNQIGLLVSLVDLRLRANKFTGSIPTELGALANIEVRVVYVVFMKQYGSISVDCAHIRLVLLYPKTIYLDTNSGITGNIPTEFGNFAKATGEYCIVQSPMHEVLMFETADHIMYVLNKEIQLYQNSLTGPLPSELGLLDGLVYLYVDSNELTGSIPEEWGGMRNLEQLFVSGNNLEGKIPPTIRGMEHLQYFRASDNQFSGTIPTDMGKLLKMEYLYLEENDLDGPVPLELGELYKLKVSVGYILSLAMHCVGFEGKMLTMSNILCSLCTIKLLHLDGNNLRGQMPSEICHLKTNFFLLDLSAANNDNLSCTCCTES</sequence>
<feature type="compositionally biased region" description="Polar residues" evidence="5">
    <location>
        <begin position="246"/>
        <end position="270"/>
    </location>
</feature>
<dbReference type="FunFam" id="3.80.10.10:FF:000041">
    <property type="entry name" value="LRR receptor-like serine/threonine-protein kinase ERECTA"/>
    <property type="match status" value="1"/>
</dbReference>
<gene>
    <name evidence="7" type="ORF">ACHAWO_013061</name>
</gene>
<protein>
    <recommendedName>
        <fullName evidence="9">Leucine-rich repeat-containing N-terminal plant-type domain-containing protein</fullName>
    </recommendedName>
</protein>
<reference evidence="7 8" key="1">
    <citation type="submission" date="2024-10" db="EMBL/GenBank/DDBJ databases">
        <title>Updated reference genomes for cyclostephanoid diatoms.</title>
        <authorList>
            <person name="Roberts W.R."/>
            <person name="Alverson A.J."/>
        </authorList>
    </citation>
    <scope>NUCLEOTIDE SEQUENCE [LARGE SCALE GENOMIC DNA]</scope>
    <source>
        <strain evidence="7 8">AJA010-31</strain>
    </source>
</reference>
<dbReference type="InterPro" id="IPR032675">
    <property type="entry name" value="LRR_dom_sf"/>
</dbReference>
<organism evidence="7 8">
    <name type="scientific">Cyclotella atomus</name>
    <dbReference type="NCBI Taxonomy" id="382360"/>
    <lineage>
        <taxon>Eukaryota</taxon>
        <taxon>Sar</taxon>
        <taxon>Stramenopiles</taxon>
        <taxon>Ochrophyta</taxon>
        <taxon>Bacillariophyta</taxon>
        <taxon>Coscinodiscophyceae</taxon>
        <taxon>Thalassiosirophycidae</taxon>
        <taxon>Stephanodiscales</taxon>
        <taxon>Stephanodiscaceae</taxon>
        <taxon>Cyclotella</taxon>
    </lineage>
</organism>
<comment type="caution">
    <text evidence="7">The sequence shown here is derived from an EMBL/GenBank/DDBJ whole genome shotgun (WGS) entry which is preliminary data.</text>
</comment>
<dbReference type="FunFam" id="3.80.10.10:FF:000095">
    <property type="entry name" value="LRR receptor-like serine/threonine-protein kinase GSO1"/>
    <property type="match status" value="1"/>
</dbReference>
<dbReference type="PANTHER" id="PTHR48059">
    <property type="entry name" value="POLYGALACTURONASE INHIBITOR 1"/>
    <property type="match status" value="1"/>
</dbReference>
<evidence type="ECO:0000256" key="5">
    <source>
        <dbReference type="SAM" id="MobiDB-lite"/>
    </source>
</evidence>
<comment type="subcellular location">
    <subcellularLocation>
        <location evidence="1">Cell envelope</location>
    </subcellularLocation>
</comment>
<keyword evidence="4 6" id="KW-0472">Membrane</keyword>
<dbReference type="AlphaFoldDB" id="A0ABD3NRP8"/>
<evidence type="ECO:0000256" key="6">
    <source>
        <dbReference type="SAM" id="Phobius"/>
    </source>
</evidence>
<name>A0ABD3NRP8_9STRA</name>
<feature type="compositionally biased region" description="Low complexity" evidence="5">
    <location>
        <begin position="226"/>
        <end position="239"/>
    </location>
</feature>
<evidence type="ECO:0000313" key="8">
    <source>
        <dbReference type="Proteomes" id="UP001530400"/>
    </source>
</evidence>
<keyword evidence="2" id="KW-0433">Leucine-rich repeat</keyword>
<dbReference type="Gene3D" id="3.80.10.10">
    <property type="entry name" value="Ribonuclease Inhibitor"/>
    <property type="match status" value="3"/>
</dbReference>
<feature type="transmembrane region" description="Helical" evidence="6">
    <location>
        <begin position="187"/>
        <end position="205"/>
    </location>
</feature>
<dbReference type="EMBL" id="JALLPJ020000999">
    <property type="protein sequence ID" value="KAL3778188.1"/>
    <property type="molecule type" value="Genomic_DNA"/>
</dbReference>
<feature type="region of interest" description="Disordered" evidence="5">
    <location>
        <begin position="26"/>
        <end position="59"/>
    </location>
</feature>
<proteinExistence type="predicted"/>
<evidence type="ECO:0000256" key="3">
    <source>
        <dbReference type="ARBA" id="ARBA00022737"/>
    </source>
</evidence>